<sequence length="172" mass="19528">MKKFFILLLKPFSFLPALLVMYLIFSFSSQTGVESGNLSYKISHKIIVTADKILDKNMSEEQIAHYTDKIHTPVRKLAHMSEYFVLAVCVSFPLYVYGLRGILLILFAGLISVGFACTDEFHQSFVAGRGPSKRDVMIDSIGAFAGILLVQFVCWNALRRSRRNNRRRRANS</sequence>
<dbReference type="NCBIfam" id="NF037970">
    <property type="entry name" value="vanZ_1"/>
    <property type="match status" value="1"/>
</dbReference>
<keyword evidence="1" id="KW-0472">Membrane</keyword>
<gene>
    <name evidence="3" type="ORF">PMF13cell1_02133</name>
</gene>
<evidence type="ECO:0000313" key="4">
    <source>
        <dbReference type="Proteomes" id="UP000289794"/>
    </source>
</evidence>
<dbReference type="InterPro" id="IPR006976">
    <property type="entry name" value="VanZ-like"/>
</dbReference>
<organism evidence="3 4">
    <name type="scientific">Blautia producta</name>
    <dbReference type="NCBI Taxonomy" id="33035"/>
    <lineage>
        <taxon>Bacteria</taxon>
        <taxon>Bacillati</taxon>
        <taxon>Bacillota</taxon>
        <taxon>Clostridia</taxon>
        <taxon>Lachnospirales</taxon>
        <taxon>Lachnospiraceae</taxon>
        <taxon>Blautia</taxon>
    </lineage>
</organism>
<evidence type="ECO:0000313" key="3">
    <source>
        <dbReference type="EMBL" id="QBE96586.1"/>
    </source>
</evidence>
<feature type="domain" description="VanZ-like" evidence="2">
    <location>
        <begin position="16"/>
        <end position="152"/>
    </location>
</feature>
<dbReference type="PIRSF" id="PIRSF019083">
    <property type="entry name" value="UCP019083_VanZ"/>
    <property type="match status" value="1"/>
</dbReference>
<keyword evidence="1" id="KW-0812">Transmembrane</keyword>
<keyword evidence="1" id="KW-1133">Transmembrane helix</keyword>
<proteinExistence type="predicted"/>
<protein>
    <recommendedName>
        <fullName evidence="2">VanZ-like domain-containing protein</fullName>
    </recommendedName>
</protein>
<name>A0A4P6LWU0_9FIRM</name>
<accession>A0A4P6LWU0</accession>
<feature type="transmembrane region" description="Helical" evidence="1">
    <location>
        <begin position="6"/>
        <end position="25"/>
    </location>
</feature>
<feature type="transmembrane region" description="Helical" evidence="1">
    <location>
        <begin position="136"/>
        <end position="158"/>
    </location>
</feature>
<evidence type="ECO:0000256" key="1">
    <source>
        <dbReference type="SAM" id="Phobius"/>
    </source>
</evidence>
<dbReference type="EMBL" id="CP035945">
    <property type="protein sequence ID" value="QBE96586.1"/>
    <property type="molecule type" value="Genomic_DNA"/>
</dbReference>
<dbReference type="Proteomes" id="UP000289794">
    <property type="component" value="Chromosome"/>
</dbReference>
<dbReference type="KEGG" id="bpro:PMF13cell1_02133"/>
<dbReference type="RefSeq" id="WP_130180696.1">
    <property type="nucleotide sequence ID" value="NZ_CP035945.1"/>
</dbReference>
<feature type="transmembrane region" description="Helical" evidence="1">
    <location>
        <begin position="83"/>
        <end position="116"/>
    </location>
</feature>
<dbReference type="InterPro" id="IPR016747">
    <property type="entry name" value="Phosphotransbutyrylase"/>
</dbReference>
<evidence type="ECO:0000259" key="2">
    <source>
        <dbReference type="Pfam" id="PF04892"/>
    </source>
</evidence>
<dbReference type="AlphaFoldDB" id="A0A4P6LWU0"/>
<reference evidence="3 4" key="1">
    <citation type="submission" date="2019-01" db="EMBL/GenBank/DDBJ databases">
        <title>PMF-metabolizing Aryl O-demethylase.</title>
        <authorList>
            <person name="Kim M."/>
        </authorList>
    </citation>
    <scope>NUCLEOTIDE SEQUENCE [LARGE SCALE GENOMIC DNA]</scope>
    <source>
        <strain evidence="3 4">PMF1</strain>
    </source>
</reference>
<dbReference type="Pfam" id="PF04892">
    <property type="entry name" value="VanZ"/>
    <property type="match status" value="1"/>
</dbReference>